<dbReference type="Pfam" id="PF06925">
    <property type="entry name" value="MGDG_synth"/>
    <property type="match status" value="1"/>
</dbReference>
<dbReference type="RefSeq" id="WP_130493476.1">
    <property type="nucleotide sequence ID" value="NZ_SGXD01000003.1"/>
</dbReference>
<accession>A0A4Q7NPU6</accession>
<comment type="caution">
    <text evidence="6">The sequence shown here is derived from an EMBL/GenBank/DDBJ whole genome shotgun (WGS) entry which is preliminary data.</text>
</comment>
<feature type="domain" description="Diacylglycerol glucosyltransferase N-terminal" evidence="5">
    <location>
        <begin position="53"/>
        <end position="198"/>
    </location>
</feature>
<keyword evidence="2" id="KW-0328">Glycosyltransferase</keyword>
<sequence>MRTTTPRHRALPAPRRAPDTAEATAPVHADTRPAVLLVSASMGAGHDGVAYELARRMQASGARADVVDYLDFLPLRLGRVVKRAYLAQLRYAPETYEWLYANLDRNRAMEAVADAFAGLARRRLLRAVRRGRYGLAVATYPLAGQALGRLRREERLDVPALTFLTDPDVHEMWLDEGTDAYLAVYTSTAEEALRRGARAALVVGPVIPPVHASPVTAAERECARRSLGLAGTSDPVVLVVAGSWGAGDVERTVAALADGAAARAIVLCGRNAELRERLEERTDALCVGWTDDVRRLLAASDVVVHNAGGLSSLEGFGAGVPVIGHACLPGHGRRNAAVMRDNGVAAMAADDRELVGLVRRYAGTDEGRAMSGRARALFQADPTPLLLERARPVPQRRRLAAAPRRVPRAVTATAVLAALALPVSGPSFAFAVSEAAEHGIGVTRPPQSTDAVFVGALLDAREVASPEASAALVRRGISAVVPGAVAAAAPDSVRRMRADGVSILTGPCPMRGGLHLMADRRRVLDSARLVASASGQSRAPVVVPPDSPRSVLLTRTATTVGLADAVVQPDVLPRLRDAEEVVLDLRGVDPSDVDTDIAAFEADAREQGLAVRPWGGLWRL</sequence>
<comment type="similarity">
    <text evidence="1">Belongs to the glycosyltransferase 28 family.</text>
</comment>
<dbReference type="PANTHER" id="PTHR43025">
    <property type="entry name" value="MONOGALACTOSYLDIACYLGLYCEROL SYNTHASE"/>
    <property type="match status" value="1"/>
</dbReference>
<feature type="compositionally biased region" description="Basic residues" evidence="4">
    <location>
        <begin position="1"/>
        <end position="10"/>
    </location>
</feature>
<dbReference type="GO" id="GO:0016020">
    <property type="term" value="C:membrane"/>
    <property type="evidence" value="ECO:0007669"/>
    <property type="project" value="GOC"/>
</dbReference>
<dbReference type="OrthoDB" id="9810950at2"/>
<dbReference type="SUPFAM" id="SSF53756">
    <property type="entry name" value="UDP-Glycosyltransferase/glycogen phosphorylase"/>
    <property type="match status" value="1"/>
</dbReference>
<evidence type="ECO:0000256" key="1">
    <source>
        <dbReference type="ARBA" id="ARBA00006962"/>
    </source>
</evidence>
<dbReference type="AlphaFoldDB" id="A0A4Q7NPU6"/>
<dbReference type="GO" id="GO:0016758">
    <property type="term" value="F:hexosyltransferase activity"/>
    <property type="evidence" value="ECO:0007669"/>
    <property type="project" value="InterPro"/>
</dbReference>
<protein>
    <submittedName>
        <fullName evidence="6">UDP-N-acetylglucosamine:LPS N-acetylglucosamine transferase</fullName>
    </submittedName>
</protein>
<name>A0A4Q7NPU6_9ACTN</name>
<evidence type="ECO:0000313" key="7">
    <source>
        <dbReference type="Proteomes" id="UP000293638"/>
    </source>
</evidence>
<organism evidence="6 7">
    <name type="scientific">Motilibacter rhizosphaerae</name>
    <dbReference type="NCBI Taxonomy" id="598652"/>
    <lineage>
        <taxon>Bacteria</taxon>
        <taxon>Bacillati</taxon>
        <taxon>Actinomycetota</taxon>
        <taxon>Actinomycetes</taxon>
        <taxon>Motilibacterales</taxon>
        <taxon>Motilibacteraceae</taxon>
        <taxon>Motilibacter</taxon>
    </lineage>
</organism>
<evidence type="ECO:0000259" key="5">
    <source>
        <dbReference type="Pfam" id="PF06925"/>
    </source>
</evidence>
<dbReference type="GO" id="GO:0009247">
    <property type="term" value="P:glycolipid biosynthetic process"/>
    <property type="evidence" value="ECO:0007669"/>
    <property type="project" value="InterPro"/>
</dbReference>
<dbReference type="PANTHER" id="PTHR43025:SF3">
    <property type="entry name" value="MONOGALACTOSYLDIACYLGLYCEROL SYNTHASE 1, CHLOROPLASTIC"/>
    <property type="match status" value="1"/>
</dbReference>
<keyword evidence="3 6" id="KW-0808">Transferase</keyword>
<evidence type="ECO:0000256" key="3">
    <source>
        <dbReference type="ARBA" id="ARBA00022679"/>
    </source>
</evidence>
<evidence type="ECO:0000256" key="2">
    <source>
        <dbReference type="ARBA" id="ARBA00022676"/>
    </source>
</evidence>
<reference evidence="6 7" key="1">
    <citation type="submission" date="2019-02" db="EMBL/GenBank/DDBJ databases">
        <title>Genomic Encyclopedia of Type Strains, Phase IV (KMG-IV): sequencing the most valuable type-strain genomes for metagenomic binning, comparative biology and taxonomic classification.</title>
        <authorList>
            <person name="Goeker M."/>
        </authorList>
    </citation>
    <scope>NUCLEOTIDE SEQUENCE [LARGE SCALE GENOMIC DNA]</scope>
    <source>
        <strain evidence="6 7">DSM 45622</strain>
    </source>
</reference>
<dbReference type="InterPro" id="IPR009695">
    <property type="entry name" value="Diacylglyc_glucosyltr_N"/>
</dbReference>
<keyword evidence="7" id="KW-1185">Reference proteome</keyword>
<feature type="region of interest" description="Disordered" evidence="4">
    <location>
        <begin position="1"/>
        <end position="25"/>
    </location>
</feature>
<dbReference type="EMBL" id="SGXD01000003">
    <property type="protein sequence ID" value="RZS87345.1"/>
    <property type="molecule type" value="Genomic_DNA"/>
</dbReference>
<evidence type="ECO:0000313" key="6">
    <source>
        <dbReference type="EMBL" id="RZS87345.1"/>
    </source>
</evidence>
<evidence type="ECO:0000256" key="4">
    <source>
        <dbReference type="SAM" id="MobiDB-lite"/>
    </source>
</evidence>
<dbReference type="Gene3D" id="3.40.50.2000">
    <property type="entry name" value="Glycogen Phosphorylase B"/>
    <property type="match status" value="1"/>
</dbReference>
<dbReference type="Proteomes" id="UP000293638">
    <property type="component" value="Unassembled WGS sequence"/>
</dbReference>
<proteinExistence type="inferred from homology"/>
<gene>
    <name evidence="6" type="ORF">EV189_2771</name>
</gene>
<dbReference type="InterPro" id="IPR050519">
    <property type="entry name" value="Glycosyltransf_28_UgtP"/>
</dbReference>